<organism evidence="11 12">
    <name type="scientific">Methanoculleus taiwanensis</name>
    <dbReference type="NCBI Taxonomy" id="1550565"/>
    <lineage>
        <taxon>Archaea</taxon>
        <taxon>Methanobacteriati</taxon>
        <taxon>Methanobacteriota</taxon>
        <taxon>Stenosarchaea group</taxon>
        <taxon>Methanomicrobia</taxon>
        <taxon>Methanomicrobiales</taxon>
        <taxon>Methanomicrobiaceae</taxon>
        <taxon>Methanoculleus</taxon>
    </lineage>
</organism>
<sequence length="488" mass="52480">MNSDTLGKMVRDWRVALMLVLVVASLVGIYLAPPAFQNGIEGNLQFGLDLEGGSWLQLEFQSVIVGFETDRPLEELIPDLQQQLDTEVFVLEDGQHLEIRKNIPRSALEPAFAASGATLTSYQMGASENTAETVKRILEEKVNSLGTQDARVNILTPTGSDYPQYVRVELAGVDMATAQEIVGKQGKFEIRIQTTANETAHVLFGDSITSVSSPSQNPPGSNYWGVGFTLDEQGAQAFRQAALDYGAVSNPKSHELLMFLDNDTVYSAPLDPELAAQLRSAPVRQLSASTGYGEEGLEEAQALEIHLRAGALPVDVQIVGSGSVPAALGEHFKVMSLIAGLFALAAVGVVVYYRYREPFIVIPMLAVNVAEIIILLGIARYIQQLDLAAIAGLIAVLGTGIDQLVIITDEVVHDGKVPSQNLYMKRYGRALGIIAVAASTMFIAMLPLALMDLSTLRGFAIITILGVVIGVLVTRPAYGKIIMAILSK</sequence>
<accession>A0A498H237</accession>
<dbReference type="Pfam" id="PF02355">
    <property type="entry name" value="SecD_SecF_C"/>
    <property type="match status" value="1"/>
</dbReference>
<feature type="transmembrane region" description="Helical" evidence="9">
    <location>
        <begin position="334"/>
        <end position="353"/>
    </location>
</feature>
<keyword evidence="7 9" id="KW-0811">Translocation</keyword>
<dbReference type="EMBL" id="LHQS01000002">
    <property type="protein sequence ID" value="RXE56150.1"/>
    <property type="molecule type" value="Genomic_DNA"/>
</dbReference>
<keyword evidence="4 9" id="KW-0812">Transmembrane</keyword>
<keyword evidence="2 9" id="KW-0813">Transport</keyword>
<evidence type="ECO:0000256" key="4">
    <source>
        <dbReference type="ARBA" id="ARBA00022692"/>
    </source>
</evidence>
<evidence type="ECO:0000256" key="2">
    <source>
        <dbReference type="ARBA" id="ARBA00022448"/>
    </source>
</evidence>
<dbReference type="SUPFAM" id="SSF82866">
    <property type="entry name" value="Multidrug efflux transporter AcrB transmembrane domain"/>
    <property type="match status" value="1"/>
</dbReference>
<feature type="transmembrane region" description="Helical" evidence="9">
    <location>
        <begin position="456"/>
        <end position="478"/>
    </location>
</feature>
<dbReference type="NCBIfam" id="NF006217">
    <property type="entry name" value="PRK08343.1-3"/>
    <property type="match status" value="1"/>
</dbReference>
<feature type="transmembrane region" description="Helical" evidence="9">
    <location>
        <begin position="388"/>
        <end position="407"/>
    </location>
</feature>
<dbReference type="PANTHER" id="PTHR30081">
    <property type="entry name" value="PROTEIN-EXPORT MEMBRANE PROTEIN SEC"/>
    <property type="match status" value="1"/>
</dbReference>
<evidence type="ECO:0000313" key="11">
    <source>
        <dbReference type="EMBL" id="RXE56150.1"/>
    </source>
</evidence>
<dbReference type="Gene3D" id="1.20.1640.10">
    <property type="entry name" value="Multidrug efflux transporter AcrB transmembrane domain"/>
    <property type="match status" value="1"/>
</dbReference>
<dbReference type="GO" id="GO:0006605">
    <property type="term" value="P:protein targeting"/>
    <property type="evidence" value="ECO:0007669"/>
    <property type="project" value="UniProtKB-UniRule"/>
</dbReference>
<comment type="subunit">
    <text evidence="9">Part of the protein translocation apparatus. Forms a complex with SecF.</text>
</comment>
<dbReference type="InterPro" id="IPR022813">
    <property type="entry name" value="SecD/SecF_arch_bac"/>
</dbReference>
<dbReference type="AlphaFoldDB" id="A0A498H237"/>
<dbReference type="HAMAP" id="MF_01463_A">
    <property type="entry name" value="SecD_A"/>
    <property type="match status" value="1"/>
</dbReference>
<comment type="similarity">
    <text evidence="9">Belongs to the SecD/SecF family. SecD subfamily.</text>
</comment>
<dbReference type="Proteomes" id="UP000290932">
    <property type="component" value="Unassembled WGS sequence"/>
</dbReference>
<dbReference type="GO" id="GO:0065002">
    <property type="term" value="P:intracellular protein transmembrane transport"/>
    <property type="evidence" value="ECO:0007669"/>
    <property type="project" value="UniProtKB-UniRule"/>
</dbReference>
<dbReference type="OrthoDB" id="146638at2157"/>
<evidence type="ECO:0000256" key="3">
    <source>
        <dbReference type="ARBA" id="ARBA00022475"/>
    </source>
</evidence>
<dbReference type="InterPro" id="IPR048634">
    <property type="entry name" value="SecD_SecF_C"/>
</dbReference>
<feature type="transmembrane region" description="Helical" evidence="9">
    <location>
        <begin position="12"/>
        <end position="32"/>
    </location>
</feature>
<comment type="function">
    <text evidence="9">Involved in protein export.</text>
</comment>
<dbReference type="RefSeq" id="WP_128693895.1">
    <property type="nucleotide sequence ID" value="NZ_LHQS01000002.1"/>
</dbReference>
<keyword evidence="8 9" id="KW-0472">Membrane</keyword>
<evidence type="ECO:0000256" key="6">
    <source>
        <dbReference type="ARBA" id="ARBA00022989"/>
    </source>
</evidence>
<feature type="transmembrane region" description="Helical" evidence="9">
    <location>
        <begin position="360"/>
        <end position="382"/>
    </location>
</feature>
<keyword evidence="12" id="KW-1185">Reference proteome</keyword>
<proteinExistence type="inferred from homology"/>
<dbReference type="InterPro" id="IPR024912">
    <property type="entry name" value="SecD_arc"/>
</dbReference>
<evidence type="ECO:0000256" key="7">
    <source>
        <dbReference type="ARBA" id="ARBA00023010"/>
    </source>
</evidence>
<comment type="caution">
    <text evidence="11">The sequence shown here is derived from an EMBL/GenBank/DDBJ whole genome shotgun (WGS) entry which is preliminary data.</text>
</comment>
<protein>
    <recommendedName>
        <fullName evidence="9">Protein-export membrane protein SecD</fullName>
    </recommendedName>
</protein>
<comment type="subcellular location">
    <subcellularLocation>
        <location evidence="1 9">Cell membrane</location>
        <topology evidence="1 9">Multi-pass membrane protein</topology>
    </subcellularLocation>
</comment>
<name>A0A498H237_9EURY</name>
<keyword evidence="3 9" id="KW-1003">Cell membrane</keyword>
<keyword evidence="6 9" id="KW-1133">Transmembrane helix</keyword>
<dbReference type="Gene3D" id="3.30.1360.200">
    <property type="match status" value="1"/>
</dbReference>
<reference evidence="11 12" key="1">
    <citation type="journal article" date="2015" name="Int. J. Syst. Evol. Microbiol.">
        <title>Methanoculleus taiwanensis sp. nov., a methanogen isolated from deep marine sediment at the deformation front area near Taiwan.</title>
        <authorList>
            <person name="Weng C.Y."/>
            <person name="Chen S.C."/>
            <person name="Lai M.C."/>
            <person name="Wu S.Y."/>
            <person name="Lin S."/>
            <person name="Yang T.F."/>
            <person name="Chen P.C."/>
        </authorList>
    </citation>
    <scope>NUCLEOTIDE SEQUENCE [LARGE SCALE GENOMIC DNA]</scope>
    <source>
        <strain evidence="11 12">CYW4</strain>
    </source>
</reference>
<evidence type="ECO:0000256" key="5">
    <source>
        <dbReference type="ARBA" id="ARBA00022927"/>
    </source>
</evidence>
<dbReference type="GO" id="GO:0005886">
    <property type="term" value="C:plasma membrane"/>
    <property type="evidence" value="ECO:0007669"/>
    <property type="project" value="UniProtKB-SubCell"/>
</dbReference>
<keyword evidence="5 9" id="KW-0653">Protein transport</keyword>
<evidence type="ECO:0000313" key="12">
    <source>
        <dbReference type="Proteomes" id="UP000290932"/>
    </source>
</evidence>
<evidence type="ECO:0000256" key="9">
    <source>
        <dbReference type="HAMAP-Rule" id="MF_01463"/>
    </source>
</evidence>
<feature type="domain" description="Protein export membrane protein SecD/SecF C-terminal" evidence="10">
    <location>
        <begin position="315"/>
        <end position="473"/>
    </location>
</feature>
<dbReference type="Gene3D" id="3.30.70.3400">
    <property type="match status" value="1"/>
</dbReference>
<dbReference type="PANTHER" id="PTHR30081:SF1">
    <property type="entry name" value="PROTEIN TRANSLOCASE SUBUNIT SECD"/>
    <property type="match status" value="1"/>
</dbReference>
<feature type="transmembrane region" description="Helical" evidence="9">
    <location>
        <begin position="427"/>
        <end position="450"/>
    </location>
</feature>
<evidence type="ECO:0000256" key="8">
    <source>
        <dbReference type="ARBA" id="ARBA00023136"/>
    </source>
</evidence>
<gene>
    <name evidence="9" type="primary">secD</name>
    <name evidence="11" type="ORF">ABH15_08290</name>
</gene>
<evidence type="ECO:0000256" key="1">
    <source>
        <dbReference type="ARBA" id="ARBA00004651"/>
    </source>
</evidence>
<evidence type="ECO:0000259" key="10">
    <source>
        <dbReference type="Pfam" id="PF02355"/>
    </source>
</evidence>